<dbReference type="OrthoDB" id="9790922at2"/>
<keyword evidence="2" id="KW-0732">Signal</keyword>
<name>A0A5A8F4H9_9BACT</name>
<comment type="caution">
    <text evidence="3">The sequence shown here is derived from an EMBL/GenBank/DDBJ whole genome shotgun (WGS) entry which is preliminary data.</text>
</comment>
<keyword evidence="1" id="KW-0472">Membrane</keyword>
<sequence length="257" mass="29565">MIKKIVLTLFCLLISLSVWSFDYDVKEDYLSLNINFKNVPKLIEKKVNKNTVYYLIDGLKGEQFNREFLGLPVSYVKGYYDANGQYNIEISYINNVVEPTFKVNGNNLNIVIPFQNGVSYSNAHAVSPYIRIVVGLIIVLLMIIFSFIIFKFLYKKKLHQVIPGVGRVLGKMDLIPGVSLIFVELGSILYILAYTNASVTMIDKLTDDEEISKLKKGFSKYQDFSSYLRFFGKKITKEDMEITKTIVREKIESLRKK</sequence>
<proteinExistence type="predicted"/>
<feature type="transmembrane region" description="Helical" evidence="1">
    <location>
        <begin position="129"/>
        <end position="154"/>
    </location>
</feature>
<reference evidence="3 4" key="1">
    <citation type="submission" date="2019-06" db="EMBL/GenBank/DDBJ databases">
        <title>Genomic insights into carbon and energy metabolism of Deferribacter autotrophicus revealed new metabolic traits in the phylum Deferribacteres.</title>
        <authorList>
            <person name="Slobodkin A.I."/>
            <person name="Slobodkina G.B."/>
            <person name="Allioux M."/>
            <person name="Alain K."/>
            <person name="Jebbar M."/>
            <person name="Shadrin V."/>
            <person name="Kublanov I.V."/>
            <person name="Toshchakov S.V."/>
            <person name="Bonch-Osmolovskaya E.A."/>
        </authorList>
    </citation>
    <scope>NUCLEOTIDE SEQUENCE [LARGE SCALE GENOMIC DNA]</scope>
    <source>
        <strain evidence="3 4">SL50</strain>
    </source>
</reference>
<accession>A0A5A8F4H9</accession>
<gene>
    <name evidence="3" type="ORF">FHQ18_04455</name>
</gene>
<dbReference type="RefSeq" id="WP_149265973.1">
    <property type="nucleotide sequence ID" value="NZ_VFJB01000004.1"/>
</dbReference>
<feature type="transmembrane region" description="Helical" evidence="1">
    <location>
        <begin position="174"/>
        <end position="194"/>
    </location>
</feature>
<organism evidence="3 4">
    <name type="scientific">Deferribacter autotrophicus</name>
    <dbReference type="NCBI Taxonomy" id="500465"/>
    <lineage>
        <taxon>Bacteria</taxon>
        <taxon>Pseudomonadati</taxon>
        <taxon>Deferribacterota</taxon>
        <taxon>Deferribacteres</taxon>
        <taxon>Deferribacterales</taxon>
        <taxon>Deferribacteraceae</taxon>
        <taxon>Deferribacter</taxon>
    </lineage>
</organism>
<evidence type="ECO:0008006" key="5">
    <source>
        <dbReference type="Google" id="ProtNLM"/>
    </source>
</evidence>
<dbReference type="Proteomes" id="UP000322876">
    <property type="component" value="Unassembled WGS sequence"/>
</dbReference>
<protein>
    <recommendedName>
        <fullName evidence="5">DUF3592 domain-containing protein</fullName>
    </recommendedName>
</protein>
<evidence type="ECO:0000256" key="2">
    <source>
        <dbReference type="SAM" id="SignalP"/>
    </source>
</evidence>
<feature type="chain" id="PRO_5022842998" description="DUF3592 domain-containing protein" evidence="2">
    <location>
        <begin position="21"/>
        <end position="257"/>
    </location>
</feature>
<evidence type="ECO:0000313" key="3">
    <source>
        <dbReference type="EMBL" id="KAA0258416.1"/>
    </source>
</evidence>
<evidence type="ECO:0000313" key="4">
    <source>
        <dbReference type="Proteomes" id="UP000322876"/>
    </source>
</evidence>
<keyword evidence="4" id="KW-1185">Reference proteome</keyword>
<dbReference type="AlphaFoldDB" id="A0A5A8F4H9"/>
<keyword evidence="1" id="KW-1133">Transmembrane helix</keyword>
<keyword evidence="1" id="KW-0812">Transmembrane</keyword>
<feature type="signal peptide" evidence="2">
    <location>
        <begin position="1"/>
        <end position="20"/>
    </location>
</feature>
<dbReference type="EMBL" id="VFJB01000004">
    <property type="protein sequence ID" value="KAA0258416.1"/>
    <property type="molecule type" value="Genomic_DNA"/>
</dbReference>
<evidence type="ECO:0000256" key="1">
    <source>
        <dbReference type="SAM" id="Phobius"/>
    </source>
</evidence>